<gene>
    <name evidence="9" type="ORF">GGU10DRAFT_415731</name>
</gene>
<comment type="function">
    <text evidence="4">May play a role in the regulation of cytokinesis.</text>
</comment>
<name>A0AA38L6I1_9AGAR</name>
<evidence type="ECO:0000256" key="1">
    <source>
        <dbReference type="ARBA" id="ARBA00008384"/>
    </source>
</evidence>
<dbReference type="InterPro" id="IPR051374">
    <property type="entry name" value="Ataxin-10/CTR86_families"/>
</dbReference>
<dbReference type="InterPro" id="IPR011989">
    <property type="entry name" value="ARM-like"/>
</dbReference>
<keyword evidence="10" id="KW-1185">Reference proteome</keyword>
<organism evidence="9 10">
    <name type="scientific">Lentinula aff. detonsa</name>
    <dbReference type="NCBI Taxonomy" id="2804958"/>
    <lineage>
        <taxon>Eukaryota</taxon>
        <taxon>Fungi</taxon>
        <taxon>Dikarya</taxon>
        <taxon>Basidiomycota</taxon>
        <taxon>Agaricomycotina</taxon>
        <taxon>Agaricomycetes</taxon>
        <taxon>Agaricomycetidae</taxon>
        <taxon>Agaricales</taxon>
        <taxon>Marasmiineae</taxon>
        <taxon>Omphalotaceae</taxon>
        <taxon>Lentinula</taxon>
    </lineage>
</organism>
<dbReference type="AlphaFoldDB" id="A0AA38L6I1"/>
<dbReference type="Proteomes" id="UP001163798">
    <property type="component" value="Unassembled WGS sequence"/>
</dbReference>
<dbReference type="PANTHER" id="PTHR13255">
    <property type="entry name" value="ATAXIN-10"/>
    <property type="match status" value="1"/>
</dbReference>
<protein>
    <recommendedName>
        <fullName evidence="5">Ataxin-10 homolog</fullName>
    </recommendedName>
    <alternativeName>
        <fullName evidence="6">Copper transport protein 86</fullName>
    </alternativeName>
</protein>
<dbReference type="EMBL" id="MU793290">
    <property type="protein sequence ID" value="KAJ3787555.1"/>
    <property type="molecule type" value="Genomic_DNA"/>
</dbReference>
<dbReference type="GO" id="GO:0005829">
    <property type="term" value="C:cytosol"/>
    <property type="evidence" value="ECO:0007669"/>
    <property type="project" value="TreeGrafter"/>
</dbReference>
<evidence type="ECO:0000256" key="3">
    <source>
        <dbReference type="ARBA" id="ARBA00023306"/>
    </source>
</evidence>
<evidence type="ECO:0000256" key="6">
    <source>
        <dbReference type="ARBA" id="ARBA00044805"/>
    </source>
</evidence>
<dbReference type="PANTHER" id="PTHR13255:SF0">
    <property type="entry name" value="ATAXIN-10"/>
    <property type="match status" value="1"/>
</dbReference>
<proteinExistence type="inferred from homology"/>
<keyword evidence="3" id="KW-0131">Cell cycle</keyword>
<feature type="region of interest" description="Disordered" evidence="7">
    <location>
        <begin position="448"/>
        <end position="469"/>
    </location>
</feature>
<evidence type="ECO:0000313" key="10">
    <source>
        <dbReference type="Proteomes" id="UP001163798"/>
    </source>
</evidence>
<dbReference type="InterPro" id="IPR019156">
    <property type="entry name" value="Ataxin-10_domain"/>
</dbReference>
<dbReference type="Pfam" id="PF09759">
    <property type="entry name" value="Atx10homo_assoc"/>
    <property type="match status" value="1"/>
</dbReference>
<evidence type="ECO:0000313" key="9">
    <source>
        <dbReference type="EMBL" id="KAJ3787555.1"/>
    </source>
</evidence>
<dbReference type="GO" id="GO:0051301">
    <property type="term" value="P:cell division"/>
    <property type="evidence" value="ECO:0007669"/>
    <property type="project" value="UniProtKB-KW"/>
</dbReference>
<evidence type="ECO:0000256" key="5">
    <source>
        <dbReference type="ARBA" id="ARBA00044801"/>
    </source>
</evidence>
<evidence type="ECO:0000256" key="2">
    <source>
        <dbReference type="ARBA" id="ARBA00022618"/>
    </source>
</evidence>
<sequence length="572" mass="63728">MPSDIQQLITRFKTACANYDINSIDSHPALCETLDALAGDLGKDVHTRIQFGVGDVWTEIHKLWRDLVHAQLTFWDGDDSDDGEDAGSIKERRKQHSLSSLSVSLARFIRNLVASVPYNQIKAFEDEQIIRRLLHYYTSWSSMEDEEASFAARILTQMLSNIITGNEALISTLWGTYFNLQEDQVVLVRLLASPDNRVLLAALTMIISCMHESRSRTKMLTRMPIGARICIKLLDDMVKLYDADEGSDGARAFDVGYSIFTRIIEFGLVPDLYSKLAMTDEIVTPHQTTLLKLLDSYLQSTPVSSPGAKSRITKTHARLCPMLSSLFFSLSTYAQTAIRKSLRSSVSDYRSDDTQGPPAELDVLLPKVCEALVLTAQCIITIILAAHGSHHQGSPTSSNSTASTQENIHVYFKEVHQEGLGLVENIVELLRLLDRFLPRINFGKPVATSAGPRGERKYQEETSASSAQQLTPAVDNPGFNFLKRDLVRLLGILCSDDRAVQDRLRKCGGIEVVLNLCVVDERNPYIREHAIFALHNLLKDNAVNQAVVEEIKPTGQWDENGVLVDTPGAVRK</sequence>
<comment type="similarity">
    <text evidence="1">Belongs to the ataxin-10 family.</text>
</comment>
<evidence type="ECO:0000259" key="8">
    <source>
        <dbReference type="Pfam" id="PF09759"/>
    </source>
</evidence>
<keyword evidence="2" id="KW-0132">Cell division</keyword>
<dbReference type="SUPFAM" id="SSF48371">
    <property type="entry name" value="ARM repeat"/>
    <property type="match status" value="1"/>
</dbReference>
<reference evidence="9" key="1">
    <citation type="submission" date="2022-08" db="EMBL/GenBank/DDBJ databases">
        <authorList>
            <consortium name="DOE Joint Genome Institute"/>
            <person name="Min B."/>
            <person name="Riley R."/>
            <person name="Sierra-Patev S."/>
            <person name="Naranjo-Ortiz M."/>
            <person name="Looney B."/>
            <person name="Konkel Z."/>
            <person name="Slot J.C."/>
            <person name="Sakamoto Y."/>
            <person name="Steenwyk J.L."/>
            <person name="Rokas A."/>
            <person name="Carro J."/>
            <person name="Camarero S."/>
            <person name="Ferreira P."/>
            <person name="Molpeceres G."/>
            <person name="Ruiz-Duenas F.J."/>
            <person name="Serrano A."/>
            <person name="Henrissat B."/>
            <person name="Drula E."/>
            <person name="Hughes K.W."/>
            <person name="Mata J.L."/>
            <person name="Ishikawa N.K."/>
            <person name="Vargas-Isla R."/>
            <person name="Ushijima S."/>
            <person name="Smith C.A."/>
            <person name="Ahrendt S."/>
            <person name="Andreopoulos W."/>
            <person name="He G."/>
            <person name="Labutti K."/>
            <person name="Lipzen A."/>
            <person name="Ng V."/>
            <person name="Sandor L."/>
            <person name="Barry K."/>
            <person name="Martinez A.T."/>
            <person name="Xiao Y."/>
            <person name="Gibbons J.G."/>
            <person name="Terashima K."/>
            <person name="Hibbett D.S."/>
            <person name="Grigoriev I.V."/>
        </authorList>
    </citation>
    <scope>NUCLEOTIDE SEQUENCE</scope>
    <source>
        <strain evidence="9">TFB10291</strain>
    </source>
</reference>
<evidence type="ECO:0000256" key="4">
    <source>
        <dbReference type="ARBA" id="ARBA00044746"/>
    </source>
</evidence>
<evidence type="ECO:0000256" key="7">
    <source>
        <dbReference type="SAM" id="MobiDB-lite"/>
    </source>
</evidence>
<dbReference type="Gene3D" id="1.25.10.10">
    <property type="entry name" value="Leucine-rich Repeat Variant"/>
    <property type="match status" value="1"/>
</dbReference>
<accession>A0AA38L6I1</accession>
<feature type="domain" description="Ataxin-10" evidence="8">
    <location>
        <begin position="482"/>
        <end position="559"/>
    </location>
</feature>
<comment type="caution">
    <text evidence="9">The sequence shown here is derived from an EMBL/GenBank/DDBJ whole genome shotgun (WGS) entry which is preliminary data.</text>
</comment>
<dbReference type="InterPro" id="IPR016024">
    <property type="entry name" value="ARM-type_fold"/>
</dbReference>